<dbReference type="PANTHER" id="PTHR10210:SF32">
    <property type="entry name" value="RIBOSE-PHOSPHATE PYROPHOSPHOKINASE 2"/>
    <property type="match status" value="1"/>
</dbReference>
<dbReference type="FunFam" id="3.40.50.2020:FF:000007">
    <property type="entry name" value="Ribose-phosphate pyrophosphokinase"/>
    <property type="match status" value="1"/>
</dbReference>
<dbReference type="UniPathway" id="UPA00087">
    <property type="reaction ID" value="UER00172"/>
</dbReference>
<comment type="pathway">
    <text evidence="10">Metabolic intermediate biosynthesis; 5-phospho-alpha-D-ribose 1-diphosphate biosynthesis; 5-phospho-alpha-D-ribose 1-diphosphate from D-ribose 5-phosphate (route I): step 1/1.</text>
</comment>
<evidence type="ECO:0000256" key="7">
    <source>
        <dbReference type="ARBA" id="ARBA00022840"/>
    </source>
</evidence>
<feature type="domain" description="Ribose-phosphate pyrophosphokinase N-terminal" evidence="12">
    <location>
        <begin position="1"/>
        <end position="117"/>
    </location>
</feature>
<dbReference type="InterPro" id="IPR037514">
    <property type="entry name" value="Rib-P_diPkinase_arc"/>
</dbReference>
<comment type="function">
    <text evidence="10">Involved in the biosynthesis of the central metabolite phospho-alpha-D-ribosyl-1-pyrophosphate (PRPP) via the transfer of pyrophosphoryl group from ATP to 1-hydroxyl of ribose-5-phosphate (Rib-5-P).</text>
</comment>
<keyword evidence="7 10" id="KW-0067">ATP-binding</keyword>
<evidence type="ECO:0000256" key="3">
    <source>
        <dbReference type="ARBA" id="ARBA00022723"/>
    </source>
</evidence>
<keyword evidence="1 10" id="KW-0963">Cytoplasm</keyword>
<dbReference type="Proteomes" id="UP000246004">
    <property type="component" value="Unassembled WGS sequence"/>
</dbReference>
<evidence type="ECO:0000256" key="4">
    <source>
        <dbReference type="ARBA" id="ARBA00022727"/>
    </source>
</evidence>
<reference evidence="13 15" key="2">
    <citation type="journal article" date="2017" name="BMC Genomics">
        <title>Genomic analysis of methanogenic archaea reveals a shift towards energy conservation.</title>
        <authorList>
            <person name="Gilmore S.P."/>
            <person name="Henske J.K."/>
            <person name="Sexton J.A."/>
            <person name="Solomon K.V."/>
            <person name="Seppala S."/>
            <person name="Yoo J.I."/>
            <person name="Huyett L.M."/>
            <person name="Pressman A."/>
            <person name="Cogan J.Z."/>
            <person name="Kivenson V."/>
            <person name="Peng X."/>
            <person name="Tan Y."/>
            <person name="Valentine D.L."/>
            <person name="O'Malley M.A."/>
        </authorList>
    </citation>
    <scope>NUCLEOTIDE SEQUENCE [LARGE SCALE GENOMIC DNA]</scope>
    <source>
        <strain evidence="13 15">1R-7</strain>
    </source>
</reference>
<dbReference type="GO" id="GO:0000287">
    <property type="term" value="F:magnesium ion binding"/>
    <property type="evidence" value="ECO:0007669"/>
    <property type="project" value="UniProtKB-UniRule"/>
</dbReference>
<dbReference type="GO" id="GO:0006015">
    <property type="term" value="P:5-phosphoribose 1-diphosphate biosynthetic process"/>
    <property type="evidence" value="ECO:0007669"/>
    <property type="project" value="UniProtKB-UniRule"/>
</dbReference>
<evidence type="ECO:0000313" key="14">
    <source>
        <dbReference type="EMBL" id="PWL08898.1"/>
    </source>
</evidence>
<keyword evidence="3 10" id="KW-0479">Metal-binding</keyword>
<keyword evidence="15" id="KW-1185">Reference proteome</keyword>
<name>A0A2A2HBB4_9EURY</name>
<comment type="cofactor">
    <cofactor evidence="10">
        <name>Mg(2+)</name>
        <dbReference type="ChEBI" id="CHEBI:18420"/>
    </cofactor>
    <text evidence="10">Binds 2 Mg(2+) ions per subunit.</text>
</comment>
<dbReference type="Pfam" id="PF00156">
    <property type="entry name" value="Pribosyltran"/>
    <property type="match status" value="1"/>
</dbReference>
<evidence type="ECO:0000256" key="1">
    <source>
        <dbReference type="ARBA" id="ARBA00022490"/>
    </source>
</evidence>
<evidence type="ECO:0000313" key="16">
    <source>
        <dbReference type="Proteomes" id="UP000246004"/>
    </source>
</evidence>
<dbReference type="InterPro" id="IPR000836">
    <property type="entry name" value="PRTase_dom"/>
</dbReference>
<feature type="active site" evidence="10">
    <location>
        <position position="190"/>
    </location>
</feature>
<dbReference type="GO" id="GO:0016301">
    <property type="term" value="F:kinase activity"/>
    <property type="evidence" value="ECO:0007669"/>
    <property type="project" value="UniProtKB-KW"/>
</dbReference>
<dbReference type="GO" id="GO:0006164">
    <property type="term" value="P:purine nucleotide biosynthetic process"/>
    <property type="evidence" value="ECO:0007669"/>
    <property type="project" value="TreeGrafter"/>
</dbReference>
<dbReference type="EMBL" id="LWMS01000006">
    <property type="protein sequence ID" value="PWL08898.1"/>
    <property type="molecule type" value="Genomic_DNA"/>
</dbReference>
<dbReference type="EMBL" id="LMVN01000026">
    <property type="protein sequence ID" value="PAV06781.1"/>
    <property type="molecule type" value="Genomic_DNA"/>
</dbReference>
<feature type="binding site" evidence="10">
    <location>
        <begin position="93"/>
        <end position="94"/>
    </location>
    <ligand>
        <name>ATP</name>
        <dbReference type="ChEBI" id="CHEBI:30616"/>
    </ligand>
</feature>
<evidence type="ECO:0000256" key="9">
    <source>
        <dbReference type="ARBA" id="ARBA00049535"/>
    </source>
</evidence>
<evidence type="ECO:0000256" key="6">
    <source>
        <dbReference type="ARBA" id="ARBA00022777"/>
    </source>
</evidence>
<dbReference type="InterPro" id="IPR029057">
    <property type="entry name" value="PRTase-like"/>
</dbReference>
<keyword evidence="2 10" id="KW-0808">Transferase</keyword>
<dbReference type="NCBIfam" id="TIGR01251">
    <property type="entry name" value="ribP_PPkin"/>
    <property type="match status" value="1"/>
</dbReference>
<dbReference type="InterPro" id="IPR005946">
    <property type="entry name" value="Rib-P_diPkinase"/>
</dbReference>
<evidence type="ECO:0000259" key="12">
    <source>
        <dbReference type="Pfam" id="PF13793"/>
    </source>
</evidence>
<feature type="binding site" evidence="10">
    <location>
        <position position="192"/>
    </location>
    <ligand>
        <name>D-ribose 5-phosphate</name>
        <dbReference type="ChEBI" id="CHEBI:78346"/>
    </ligand>
</feature>
<feature type="binding site" evidence="10">
    <location>
        <begin position="33"/>
        <end position="35"/>
    </location>
    <ligand>
        <name>ATP</name>
        <dbReference type="ChEBI" id="CHEBI:30616"/>
    </ligand>
</feature>
<evidence type="ECO:0000256" key="10">
    <source>
        <dbReference type="HAMAP-Rule" id="MF_00583"/>
    </source>
</evidence>
<evidence type="ECO:0000256" key="8">
    <source>
        <dbReference type="ARBA" id="ARBA00022842"/>
    </source>
</evidence>
<evidence type="ECO:0000256" key="5">
    <source>
        <dbReference type="ARBA" id="ARBA00022741"/>
    </source>
</evidence>
<dbReference type="Proteomes" id="UP000217528">
    <property type="component" value="Unassembled WGS sequence"/>
</dbReference>
<comment type="catalytic activity">
    <reaction evidence="9 10">
        <text>D-ribose 5-phosphate + ATP = 5-phospho-alpha-D-ribose 1-diphosphate + AMP + H(+)</text>
        <dbReference type="Rhea" id="RHEA:15609"/>
        <dbReference type="ChEBI" id="CHEBI:15378"/>
        <dbReference type="ChEBI" id="CHEBI:30616"/>
        <dbReference type="ChEBI" id="CHEBI:58017"/>
        <dbReference type="ChEBI" id="CHEBI:78346"/>
        <dbReference type="ChEBI" id="CHEBI:456215"/>
        <dbReference type="EC" id="2.7.6.1"/>
    </reaction>
</comment>
<dbReference type="PANTHER" id="PTHR10210">
    <property type="entry name" value="RIBOSE-PHOSPHATE DIPHOSPHOKINASE FAMILY MEMBER"/>
    <property type="match status" value="1"/>
</dbReference>
<sequence length="294" mass="32615">MIIGGSASQSLAAEVAKELNDKLCSVETKKFPDGERYFRIKDEIPEDEKVIIIQSTGYPQDENMMELFFILDTLSDMNIDDITVVSPYLGYSRQERRFKEVECISAKAISKLLQSMGVKHLISINLHEESICDLYDIPVDNLSAMPSIAEYIRENHEDKKPIILAPDKGAENFAKQIAEILNTDYDYLEKVRLSPEKVKTKTKSISVENRSVIIVDDIISTGGTIVNAINILKENGAKMVDVVCVHPVLVNDAILKISAAGANTIHGTNTLKSEVAHISVATTIADHLKNLENQ</sequence>
<dbReference type="SMART" id="SM01400">
    <property type="entry name" value="Pribosyltran_N"/>
    <property type="match status" value="1"/>
</dbReference>
<dbReference type="AlphaFoldDB" id="A0A2A2HBB4"/>
<comment type="subcellular location">
    <subcellularLocation>
        <location evidence="10">Cytoplasm</location>
    </subcellularLocation>
</comment>
<dbReference type="OrthoDB" id="371997at2157"/>
<reference evidence="14 16" key="1">
    <citation type="submission" date="2016-04" db="EMBL/GenBank/DDBJ databases">
        <title>Genome sequence of Methanosphaera cuniculi DSM 4103.</title>
        <authorList>
            <person name="Poehlein A."/>
            <person name="Seedorf H."/>
            <person name="Daniel R."/>
        </authorList>
    </citation>
    <scope>NUCLEOTIDE SEQUENCE [LARGE SCALE GENOMIC DNA]</scope>
    <source>
        <strain evidence="14 16">DSM 4103</strain>
    </source>
</reference>
<gene>
    <name evidence="10 14" type="primary">prs</name>
    <name evidence="13" type="ORF">ASJ82_06435</name>
    <name evidence="14" type="ORF">MSCUN_02250</name>
</gene>
<feature type="domain" description="Phosphoribosyltransferase" evidence="11">
    <location>
        <begin position="148"/>
        <end position="246"/>
    </location>
</feature>
<comment type="caution">
    <text evidence="13">The sequence shown here is derived from an EMBL/GenBank/DDBJ whole genome shotgun (WGS) entry which is preliminary data.</text>
</comment>
<evidence type="ECO:0000313" key="15">
    <source>
        <dbReference type="Proteomes" id="UP000217528"/>
    </source>
</evidence>
<keyword evidence="5 10" id="KW-0547">Nucleotide-binding</keyword>
<keyword evidence="6 10" id="KW-0418">Kinase</keyword>
<dbReference type="CDD" id="cd06223">
    <property type="entry name" value="PRTases_typeI"/>
    <property type="match status" value="1"/>
</dbReference>
<dbReference type="InterPro" id="IPR029099">
    <property type="entry name" value="Pribosyltran_N"/>
</dbReference>
<evidence type="ECO:0000259" key="11">
    <source>
        <dbReference type="Pfam" id="PF00156"/>
    </source>
</evidence>
<dbReference type="SUPFAM" id="SSF53271">
    <property type="entry name" value="PRTase-like"/>
    <property type="match status" value="1"/>
</dbReference>
<keyword evidence="4 10" id="KW-0545">Nucleotide biosynthesis</keyword>
<feature type="binding site" evidence="10">
    <location>
        <position position="167"/>
    </location>
    <ligand>
        <name>Mg(2+)</name>
        <dbReference type="ChEBI" id="CHEBI:18420"/>
        <label>2</label>
    </ligand>
</feature>
<feature type="binding site" evidence="10">
    <location>
        <position position="127"/>
    </location>
    <ligand>
        <name>Mg(2+)</name>
        <dbReference type="ChEBI" id="CHEBI:18420"/>
        <label>1</label>
    </ligand>
</feature>
<dbReference type="Gene3D" id="3.40.50.2020">
    <property type="match status" value="2"/>
</dbReference>
<dbReference type="GO" id="GO:0005524">
    <property type="term" value="F:ATP binding"/>
    <property type="evidence" value="ECO:0007669"/>
    <property type="project" value="UniProtKB-KW"/>
</dbReference>
<dbReference type="RefSeq" id="WP_095609213.1">
    <property type="nucleotide sequence ID" value="NZ_CAUHCB010000003.1"/>
</dbReference>
<evidence type="ECO:0000313" key="13">
    <source>
        <dbReference type="EMBL" id="PAV06781.1"/>
    </source>
</evidence>
<evidence type="ECO:0000256" key="2">
    <source>
        <dbReference type="ARBA" id="ARBA00022679"/>
    </source>
</evidence>
<dbReference type="NCBIfam" id="NF002095">
    <property type="entry name" value="PRK00934.1"/>
    <property type="match status" value="1"/>
</dbReference>
<dbReference type="Pfam" id="PF13793">
    <property type="entry name" value="Pribosyltran_N"/>
    <property type="match status" value="1"/>
</dbReference>
<dbReference type="EC" id="2.7.6.1" evidence="10"/>
<comment type="similarity">
    <text evidence="10">Belongs to the ribose-phosphate pyrophosphokinase family. Class III (archaeal) subfamily.</text>
</comment>
<organism evidence="13 15">
    <name type="scientific">Methanosphaera cuniculi</name>
    <dbReference type="NCBI Taxonomy" id="1077256"/>
    <lineage>
        <taxon>Archaea</taxon>
        <taxon>Methanobacteriati</taxon>
        <taxon>Methanobacteriota</taxon>
        <taxon>Methanomada group</taxon>
        <taxon>Methanobacteria</taxon>
        <taxon>Methanobacteriales</taxon>
        <taxon>Methanobacteriaceae</taxon>
        <taxon>Methanosphaera</taxon>
    </lineage>
</organism>
<dbReference type="GO" id="GO:0004749">
    <property type="term" value="F:ribose phosphate diphosphokinase activity"/>
    <property type="evidence" value="ECO:0007669"/>
    <property type="project" value="UniProtKB-UniRule"/>
</dbReference>
<protein>
    <recommendedName>
        <fullName evidence="10">Ribose-phosphate pyrophosphokinase</fullName>
        <shortName evidence="10">RPPK</shortName>
        <ecNumber evidence="10">2.7.6.1</ecNumber>
    </recommendedName>
    <alternativeName>
        <fullName evidence="10">5-phospho-D-ribosyl alpha-1-diphosphate synthase</fullName>
    </alternativeName>
    <alternativeName>
        <fullName evidence="10">Phosphoribosyl diphosphate synthase</fullName>
    </alternativeName>
    <alternativeName>
        <fullName evidence="10">Phosphoribosyl pyrophosphate synthase</fullName>
        <shortName evidence="10">P-Rib-PP synthase</shortName>
        <shortName evidence="10">PRPP synthase</shortName>
        <shortName evidence="10">PRPPase</shortName>
    </alternativeName>
</protein>
<feature type="binding site" evidence="10">
    <location>
        <position position="216"/>
    </location>
    <ligand>
        <name>D-ribose 5-phosphate</name>
        <dbReference type="ChEBI" id="CHEBI:78346"/>
    </ligand>
</feature>
<proteinExistence type="inferred from homology"/>
<accession>A0A2A2HBB4</accession>
<dbReference type="GO" id="GO:0002189">
    <property type="term" value="C:ribose phosphate diphosphokinase complex"/>
    <property type="evidence" value="ECO:0007669"/>
    <property type="project" value="TreeGrafter"/>
</dbReference>
<dbReference type="HAMAP" id="MF_00583_A">
    <property type="entry name" value="RibP_PPkinase_A"/>
    <property type="match status" value="1"/>
</dbReference>
<feature type="binding site" evidence="10">
    <location>
        <begin position="220"/>
        <end position="224"/>
    </location>
    <ligand>
        <name>D-ribose 5-phosphate</name>
        <dbReference type="ChEBI" id="CHEBI:78346"/>
    </ligand>
</feature>
<keyword evidence="8 10" id="KW-0460">Magnesium</keyword>
<dbReference type="GO" id="GO:0005737">
    <property type="term" value="C:cytoplasm"/>
    <property type="evidence" value="ECO:0007669"/>
    <property type="project" value="UniProtKB-SubCell"/>
</dbReference>